<evidence type="ECO:0000313" key="1">
    <source>
        <dbReference type="EMBL" id="MFC4829537.1"/>
    </source>
</evidence>
<sequence>MAAVFPGRHQLESSLLVRPESTAGPTERIGLALALALRDLGRRRLGVEAATLYGHVTAPSTDSDWTTSTWRCTGPACHGAIV</sequence>
<proteinExistence type="predicted"/>
<comment type="caution">
    <text evidence="1">The sequence shown here is derived from an EMBL/GenBank/DDBJ whole genome shotgun (WGS) entry which is preliminary data.</text>
</comment>
<organism evidence="1 2">
    <name type="scientific">Agromyces aurantiacus</name>
    <dbReference type="NCBI Taxonomy" id="165814"/>
    <lineage>
        <taxon>Bacteria</taxon>
        <taxon>Bacillati</taxon>
        <taxon>Actinomycetota</taxon>
        <taxon>Actinomycetes</taxon>
        <taxon>Micrococcales</taxon>
        <taxon>Microbacteriaceae</taxon>
        <taxon>Agromyces</taxon>
    </lineage>
</organism>
<gene>
    <name evidence="1" type="ORF">ACFPER_12090</name>
</gene>
<name>A0ABV9R7R9_9MICO</name>
<dbReference type="Proteomes" id="UP001595960">
    <property type="component" value="Unassembled WGS sequence"/>
</dbReference>
<dbReference type="EMBL" id="JBHSJC010000001">
    <property type="protein sequence ID" value="MFC4829537.1"/>
    <property type="molecule type" value="Genomic_DNA"/>
</dbReference>
<protein>
    <submittedName>
        <fullName evidence="1">Uncharacterized protein</fullName>
    </submittedName>
</protein>
<evidence type="ECO:0000313" key="2">
    <source>
        <dbReference type="Proteomes" id="UP001595960"/>
    </source>
</evidence>
<dbReference type="RefSeq" id="WP_376917707.1">
    <property type="nucleotide sequence ID" value="NZ_JBHSJC010000001.1"/>
</dbReference>
<keyword evidence="2" id="KW-1185">Reference proteome</keyword>
<accession>A0ABV9R7R9</accession>
<reference evidence="2" key="1">
    <citation type="journal article" date="2019" name="Int. J. Syst. Evol. Microbiol.">
        <title>The Global Catalogue of Microorganisms (GCM) 10K type strain sequencing project: providing services to taxonomists for standard genome sequencing and annotation.</title>
        <authorList>
            <consortium name="The Broad Institute Genomics Platform"/>
            <consortium name="The Broad Institute Genome Sequencing Center for Infectious Disease"/>
            <person name="Wu L."/>
            <person name="Ma J."/>
        </authorList>
    </citation>
    <scope>NUCLEOTIDE SEQUENCE [LARGE SCALE GENOMIC DNA]</scope>
    <source>
        <strain evidence="2">CGMCC 1.12192</strain>
    </source>
</reference>